<name>A0ABQ1NL21_9ENTE</name>
<sequence>MKKVQIGPFTVRYEVVQTEQCPLKITENIYIEQDQRSNYLLGETTMSVYEFYLSVNPDLSEKEYQLSENFQRIIKRFPVTNQQKIFLDQKGSYSIRKVPVYITIQDYILAATEPETHSEFLRKVENIHFFPIQESEGISYKRLRLDGRYASREKLDEKKADVKIIQDQLELTNEMYYFGPYNYAGVIQFLPEYGISTYDQFHEAYGKHVYSFTISKAGQTIPLLWPDYLYHRPENHLEFGLLAQTNEGRYAAFEHWEAGEDIQIDLLAEGFEEVHFTSQLKKPLVNRPQLSQTEYKAGEQLSLLIDPELVAEVLNESASVVFVTPAKDSLDGLSILSETTDDQLLFSTDLLTKGRYQLKINSPVYGQLLFLFTVKQERSEK</sequence>
<comment type="caution">
    <text evidence="1">The sequence shown here is derived from an EMBL/GenBank/DDBJ whole genome shotgun (WGS) entry which is preliminary data.</text>
</comment>
<protein>
    <submittedName>
        <fullName evidence="1">Uncharacterized protein</fullName>
    </submittedName>
</protein>
<accession>A0ABQ1NL21</accession>
<dbReference type="Proteomes" id="UP000630615">
    <property type="component" value="Unassembled WGS sequence"/>
</dbReference>
<reference evidence="2" key="1">
    <citation type="journal article" date="2019" name="Int. J. Syst. Evol. Microbiol.">
        <title>The Global Catalogue of Microorganisms (GCM) 10K type strain sequencing project: providing services to taxonomists for standard genome sequencing and annotation.</title>
        <authorList>
            <consortium name="The Broad Institute Genomics Platform"/>
            <consortium name="The Broad Institute Genome Sequencing Center for Infectious Disease"/>
            <person name="Wu L."/>
            <person name="Ma J."/>
        </authorList>
    </citation>
    <scope>NUCLEOTIDE SEQUENCE [LARGE SCALE GENOMIC DNA]</scope>
    <source>
        <strain evidence="2">CGMCC 1.15942</strain>
    </source>
</reference>
<organism evidence="1 2">
    <name type="scientific">Enterococcus wangshanyuanii</name>
    <dbReference type="NCBI Taxonomy" id="2005703"/>
    <lineage>
        <taxon>Bacteria</taxon>
        <taxon>Bacillati</taxon>
        <taxon>Bacillota</taxon>
        <taxon>Bacilli</taxon>
        <taxon>Lactobacillales</taxon>
        <taxon>Enterococcaceae</taxon>
        <taxon>Enterococcus</taxon>
    </lineage>
</organism>
<keyword evidence="2" id="KW-1185">Reference proteome</keyword>
<evidence type="ECO:0000313" key="1">
    <source>
        <dbReference type="EMBL" id="GGC79834.1"/>
    </source>
</evidence>
<dbReference type="EMBL" id="BMKI01000001">
    <property type="protein sequence ID" value="GGC79834.1"/>
    <property type="molecule type" value="Genomic_DNA"/>
</dbReference>
<proteinExistence type="predicted"/>
<dbReference type="RefSeq" id="WP_088268575.1">
    <property type="nucleotide sequence ID" value="NZ_BMKI01000001.1"/>
</dbReference>
<gene>
    <name evidence="1" type="ORF">GCM10011573_06890</name>
</gene>
<evidence type="ECO:0000313" key="2">
    <source>
        <dbReference type="Proteomes" id="UP000630615"/>
    </source>
</evidence>